<gene>
    <name evidence="1" type="ORF">E2C01_014820</name>
</gene>
<keyword evidence="2" id="KW-1185">Reference proteome</keyword>
<evidence type="ECO:0000313" key="1">
    <source>
        <dbReference type="EMBL" id="MPC21820.1"/>
    </source>
</evidence>
<reference evidence="1 2" key="1">
    <citation type="submission" date="2019-05" db="EMBL/GenBank/DDBJ databases">
        <title>Another draft genome of Portunus trituberculatus and its Hox gene families provides insights of decapod evolution.</title>
        <authorList>
            <person name="Jeong J.-H."/>
            <person name="Song I."/>
            <person name="Kim S."/>
            <person name="Choi T."/>
            <person name="Kim D."/>
            <person name="Ryu S."/>
            <person name="Kim W."/>
        </authorList>
    </citation>
    <scope>NUCLEOTIDE SEQUENCE [LARGE SCALE GENOMIC DNA]</scope>
    <source>
        <tissue evidence="1">Muscle</tissue>
    </source>
</reference>
<evidence type="ECO:0000313" key="2">
    <source>
        <dbReference type="Proteomes" id="UP000324222"/>
    </source>
</evidence>
<dbReference type="Proteomes" id="UP000324222">
    <property type="component" value="Unassembled WGS sequence"/>
</dbReference>
<dbReference type="AlphaFoldDB" id="A0A5B7DK31"/>
<comment type="caution">
    <text evidence="1">The sequence shown here is derived from an EMBL/GenBank/DDBJ whole genome shotgun (WGS) entry which is preliminary data.</text>
</comment>
<organism evidence="1 2">
    <name type="scientific">Portunus trituberculatus</name>
    <name type="common">Swimming crab</name>
    <name type="synonym">Neptunus trituberculatus</name>
    <dbReference type="NCBI Taxonomy" id="210409"/>
    <lineage>
        <taxon>Eukaryota</taxon>
        <taxon>Metazoa</taxon>
        <taxon>Ecdysozoa</taxon>
        <taxon>Arthropoda</taxon>
        <taxon>Crustacea</taxon>
        <taxon>Multicrustacea</taxon>
        <taxon>Malacostraca</taxon>
        <taxon>Eumalacostraca</taxon>
        <taxon>Eucarida</taxon>
        <taxon>Decapoda</taxon>
        <taxon>Pleocyemata</taxon>
        <taxon>Brachyura</taxon>
        <taxon>Eubrachyura</taxon>
        <taxon>Portunoidea</taxon>
        <taxon>Portunidae</taxon>
        <taxon>Portuninae</taxon>
        <taxon>Portunus</taxon>
    </lineage>
</organism>
<sequence>MEPLLSSSPSSLWPTTYPLPSVARSLMMFLLPPETYKNPKEEKSEQCDVRYNTVTNVPCYGVIQSKDPATPALEDEYNLP</sequence>
<protein>
    <submittedName>
        <fullName evidence="1">Uncharacterized protein</fullName>
    </submittedName>
</protein>
<proteinExistence type="predicted"/>
<dbReference type="EMBL" id="VSRR010001021">
    <property type="protein sequence ID" value="MPC21820.1"/>
    <property type="molecule type" value="Genomic_DNA"/>
</dbReference>
<name>A0A5B7DK31_PORTR</name>
<accession>A0A5B7DK31</accession>